<evidence type="ECO:0000313" key="1">
    <source>
        <dbReference type="EMBL" id="QBX35132.1"/>
    </source>
</evidence>
<dbReference type="EMBL" id="CP038439">
    <property type="protein sequence ID" value="QBX35132.1"/>
    <property type="molecule type" value="Genomic_DNA"/>
</dbReference>
<dbReference type="Proteomes" id="UP000296374">
    <property type="component" value="Chromosome"/>
</dbReference>
<organism evidence="1 2">
    <name type="scientific">Paracoccus liaowanqingii</name>
    <dbReference type="NCBI Taxonomy" id="2560053"/>
    <lineage>
        <taxon>Bacteria</taxon>
        <taxon>Pseudomonadati</taxon>
        <taxon>Pseudomonadota</taxon>
        <taxon>Alphaproteobacteria</taxon>
        <taxon>Rhodobacterales</taxon>
        <taxon>Paracoccaceae</taxon>
        <taxon>Paracoccus</taxon>
    </lineage>
</organism>
<proteinExistence type="predicted"/>
<dbReference type="AlphaFoldDB" id="A0A4V1BJ57"/>
<dbReference type="KEGG" id="plia:E4191_10775"/>
<gene>
    <name evidence="1" type="ORF">E4191_10775</name>
</gene>
<dbReference type="RefSeq" id="WP_135313415.1">
    <property type="nucleotide sequence ID" value="NZ_CP038439.1"/>
</dbReference>
<accession>A0A4V1BJ57</accession>
<reference evidence="2" key="1">
    <citation type="submission" date="2019-03" db="EMBL/GenBank/DDBJ databases">
        <authorList>
            <person name="Li J."/>
        </authorList>
    </citation>
    <scope>NUCLEOTIDE SEQUENCE [LARGE SCALE GENOMIC DNA]</scope>
    <source>
        <strain evidence="2">2251</strain>
    </source>
</reference>
<evidence type="ECO:0000313" key="2">
    <source>
        <dbReference type="Proteomes" id="UP000296374"/>
    </source>
</evidence>
<sequence>MFTEIQMSSEAFGGILRSRLQAIPICPDDNDLLNRQGERVVIDRIVVAGETEVQRERRLDAAGNAIHAATQLVWIFSPTNLFNITVPYVQVRQLVELHQVRVADLEASGDAATPPLEAIPLHIVVNCALEPTHPHGIGSAGPVRLSYALSHVEFGPALALLSPAHRAGIEARIASLVPPTTEVDLGAISRVLGRPMAAVNAGLACDPNGTFVALRIEFDVPRGQPDVNQAFFMGGPTRRLGDRGWALIADARLLVQESTRRIGDALSSQPKVRRRWGPNVTWRANAATLEARVGIEMVDACPFFVDDIDVDVEATIRASFSVDPAQPNVLQNDYRLHGGPSNHLETIACAVTAALLWPFMGPVILRDQPAGTGIAAYSVGLALGPIGTFSALLGIIYSQSLEEDISRSLGANCQKLNDEHYQCRDPLDLRLPFPGGATVRLQLTHVEGAPEGLVMSGPVQSAPPRPAAIEVESSPFGWQIYGSCRSSTGGRGGFNVVYTANVRVVASTGAQVCRVAVIDTPEHFEIHQRGDTWWIRPRLDEHGRVHPSAVFPARLRVVTSAGVRIITLGNFVAITPEEAARQEQLRESFDRMCQIWRDSITTRVHALPKGPSGPIEEPGWRPEVLWQVVVRDLEPDRSLEIASPDGRRLVTAHPTERGVIHATLFMTDEASPEALVLRLSGDTGSRAVVSGTQTTFEPQSTLEVAGEVRSMTFEGAGADRRLIVVDERAETTWNVASPGAPVLLRRAAAPEIQDELLISDGRRLGVEISPEVEAKIRRLSVGEDVRTATLPRVGGLGSSALLPREAGWSLFDLSSADLREMQHFDEDPRVSHAALGGDLMARFDATRGSIGLFRVAQVGEIHAPAE</sequence>
<protein>
    <submittedName>
        <fullName evidence="1">Uncharacterized protein</fullName>
    </submittedName>
</protein>
<name>A0A4V1BJ57_9RHOB</name>